<evidence type="ECO:0000313" key="1">
    <source>
        <dbReference type="EMBL" id="KAJ6444056.1"/>
    </source>
</evidence>
<dbReference type="EMBL" id="JAQHRD010000002">
    <property type="protein sequence ID" value="KAJ6444056.1"/>
    <property type="molecule type" value="Genomic_DNA"/>
</dbReference>
<gene>
    <name evidence="1" type="ORF">O9K51_02450</name>
</gene>
<reference evidence="1" key="1">
    <citation type="submission" date="2023-01" db="EMBL/GenBank/DDBJ databases">
        <title>The growth and conidiation of Purpureocillium lavendulum are regulated by nitrogen source and histone H3K14 acetylation.</title>
        <authorList>
            <person name="Tang P."/>
            <person name="Han J."/>
            <person name="Zhang C."/>
            <person name="Tang P."/>
            <person name="Qi F."/>
            <person name="Zhang K."/>
            <person name="Liang L."/>
        </authorList>
    </citation>
    <scope>NUCLEOTIDE SEQUENCE</scope>
    <source>
        <strain evidence="1">YMF1.00683</strain>
    </source>
</reference>
<dbReference type="AlphaFoldDB" id="A0AB34G0E8"/>
<comment type="caution">
    <text evidence="1">The sequence shown here is derived from an EMBL/GenBank/DDBJ whole genome shotgun (WGS) entry which is preliminary data.</text>
</comment>
<accession>A0AB34G0E8</accession>
<protein>
    <submittedName>
        <fullName evidence="1">Ubx</fullName>
    </submittedName>
</protein>
<sequence>MEPHLEPAARTVPVLPVELVLHIVDSVAPSNPDTIVPPSDDVTKTLLSLSRVCRATYPAASKRLRQHCVYIESNDRARRFARYLGGPLFDHSGSMARVHHLAQITQMFLAPFSDEPRERSRSTIRRDFGEEASSDHSWELTAPSPLDLPTALAVRDIFRALAPYLRRLVIDMPLRSLYPDQDRYRVRPVLRSAFQALVNLEEFTSVQDELFLNAYSLGHGEPLVWLHCWKKLRRLCIYNPDIGSQQPVWDGMVLHPTLEVAIFARADMNDITEEDMAYGTVDIKKAWFNSRSRISDIDPAKRERAEKRFTMVLVDCGGLHPTLQTFAHGWSRLDPENRIQVMLCDAPDSDGSDGFQNPIALTQTYLRVNAVRGSLFDEKAMDMRQAIDHGSEASGIGASASDAQ</sequence>
<dbReference type="Proteomes" id="UP001163105">
    <property type="component" value="Unassembled WGS sequence"/>
</dbReference>
<keyword evidence="2" id="KW-1185">Reference proteome</keyword>
<evidence type="ECO:0000313" key="2">
    <source>
        <dbReference type="Proteomes" id="UP001163105"/>
    </source>
</evidence>
<name>A0AB34G0E8_9HYPO</name>
<proteinExistence type="predicted"/>
<organism evidence="1 2">
    <name type="scientific">Purpureocillium lavendulum</name>
    <dbReference type="NCBI Taxonomy" id="1247861"/>
    <lineage>
        <taxon>Eukaryota</taxon>
        <taxon>Fungi</taxon>
        <taxon>Dikarya</taxon>
        <taxon>Ascomycota</taxon>
        <taxon>Pezizomycotina</taxon>
        <taxon>Sordariomycetes</taxon>
        <taxon>Hypocreomycetidae</taxon>
        <taxon>Hypocreales</taxon>
        <taxon>Ophiocordycipitaceae</taxon>
        <taxon>Purpureocillium</taxon>
    </lineage>
</organism>